<sequence length="157" mass="17253">MGSLFLFLTPKKFEFKRRIRSSPGVGFDGIEGFIVRRSRSLSVDDPLRSSPFGSEFGSVLSHSRISFRHTHNIEIKLRVQVTQQTKCKISLNLNFENHHGGSGSKAELASGTGCGVASLCIVKNVLAMSFAQRDSHEAQVLDSRGSKQWDINAGEEG</sequence>
<protein>
    <submittedName>
        <fullName evidence="1">Uncharacterized protein</fullName>
    </submittedName>
</protein>
<dbReference type="AlphaFoldDB" id="A0AAV8PTP9"/>
<name>A0AAV8PTP9_ENSVE</name>
<keyword evidence="2" id="KW-1185">Reference proteome</keyword>
<dbReference type="Proteomes" id="UP001222027">
    <property type="component" value="Unassembled WGS sequence"/>
</dbReference>
<organism evidence="1 2">
    <name type="scientific">Ensete ventricosum</name>
    <name type="common">Abyssinian banana</name>
    <name type="synonym">Musa ensete</name>
    <dbReference type="NCBI Taxonomy" id="4639"/>
    <lineage>
        <taxon>Eukaryota</taxon>
        <taxon>Viridiplantae</taxon>
        <taxon>Streptophyta</taxon>
        <taxon>Embryophyta</taxon>
        <taxon>Tracheophyta</taxon>
        <taxon>Spermatophyta</taxon>
        <taxon>Magnoliopsida</taxon>
        <taxon>Liliopsida</taxon>
        <taxon>Zingiberales</taxon>
        <taxon>Musaceae</taxon>
        <taxon>Ensete</taxon>
    </lineage>
</organism>
<dbReference type="EMBL" id="JAQQAF010000008">
    <property type="protein sequence ID" value="KAJ8464212.1"/>
    <property type="molecule type" value="Genomic_DNA"/>
</dbReference>
<reference evidence="1 2" key="1">
    <citation type="submission" date="2022-12" db="EMBL/GenBank/DDBJ databases">
        <title>Chromosome-scale assembly of the Ensete ventricosum genome.</title>
        <authorList>
            <person name="Dussert Y."/>
            <person name="Stocks J."/>
            <person name="Wendawek A."/>
            <person name="Woldeyes F."/>
            <person name="Nichols R.A."/>
            <person name="Borrell J.S."/>
        </authorList>
    </citation>
    <scope>NUCLEOTIDE SEQUENCE [LARGE SCALE GENOMIC DNA]</scope>
    <source>
        <strain evidence="2">cv. Maze</strain>
        <tissue evidence="1">Seeds</tissue>
    </source>
</reference>
<proteinExistence type="predicted"/>
<evidence type="ECO:0000313" key="2">
    <source>
        <dbReference type="Proteomes" id="UP001222027"/>
    </source>
</evidence>
<evidence type="ECO:0000313" key="1">
    <source>
        <dbReference type="EMBL" id="KAJ8464212.1"/>
    </source>
</evidence>
<comment type="caution">
    <text evidence="1">The sequence shown here is derived from an EMBL/GenBank/DDBJ whole genome shotgun (WGS) entry which is preliminary data.</text>
</comment>
<accession>A0AAV8PTP9</accession>
<gene>
    <name evidence="1" type="ORF">OPV22_026764</name>
</gene>